<organism evidence="1 2">
    <name type="scientific">Scutellospora calospora</name>
    <dbReference type="NCBI Taxonomy" id="85575"/>
    <lineage>
        <taxon>Eukaryota</taxon>
        <taxon>Fungi</taxon>
        <taxon>Fungi incertae sedis</taxon>
        <taxon>Mucoromycota</taxon>
        <taxon>Glomeromycotina</taxon>
        <taxon>Glomeromycetes</taxon>
        <taxon>Diversisporales</taxon>
        <taxon>Gigasporaceae</taxon>
        <taxon>Scutellospora</taxon>
    </lineage>
</organism>
<dbReference type="Proteomes" id="UP000789860">
    <property type="component" value="Unassembled WGS sequence"/>
</dbReference>
<proteinExistence type="predicted"/>
<name>A0ACA9MVP5_9GLOM</name>
<keyword evidence="2" id="KW-1185">Reference proteome</keyword>
<dbReference type="EMBL" id="CAJVPM010016018">
    <property type="protein sequence ID" value="CAG8611559.1"/>
    <property type="molecule type" value="Genomic_DNA"/>
</dbReference>
<feature type="non-terminal residue" evidence="1">
    <location>
        <position position="45"/>
    </location>
</feature>
<reference evidence="1" key="1">
    <citation type="submission" date="2021-06" db="EMBL/GenBank/DDBJ databases">
        <authorList>
            <person name="Kallberg Y."/>
            <person name="Tangrot J."/>
            <person name="Rosling A."/>
        </authorList>
    </citation>
    <scope>NUCLEOTIDE SEQUENCE</scope>
    <source>
        <strain evidence="1">AU212A</strain>
    </source>
</reference>
<gene>
    <name evidence="1" type="ORF">SCALOS_LOCUS7311</name>
</gene>
<evidence type="ECO:0000313" key="2">
    <source>
        <dbReference type="Proteomes" id="UP000789860"/>
    </source>
</evidence>
<feature type="non-terminal residue" evidence="1">
    <location>
        <position position="1"/>
    </location>
</feature>
<comment type="caution">
    <text evidence="1">The sequence shown here is derived from an EMBL/GenBank/DDBJ whole genome shotgun (WGS) entry which is preliminary data.</text>
</comment>
<protein>
    <submittedName>
        <fullName evidence="1">3838_t:CDS:1</fullName>
    </submittedName>
</protein>
<sequence>QATDISLEQESYIKVMEKTTAIINELKNMKAKVSVIITDSASSYA</sequence>
<evidence type="ECO:0000313" key="1">
    <source>
        <dbReference type="EMBL" id="CAG8611559.1"/>
    </source>
</evidence>
<accession>A0ACA9MVP5</accession>